<dbReference type="EMBL" id="QWLA01000025">
    <property type="protein sequence ID" value="RIH86851.1"/>
    <property type="molecule type" value="Genomic_DNA"/>
</dbReference>
<feature type="compositionally biased region" description="Basic and acidic residues" evidence="7">
    <location>
        <begin position="478"/>
        <end position="493"/>
    </location>
</feature>
<evidence type="ECO:0000259" key="8">
    <source>
        <dbReference type="PROSITE" id="PS51193"/>
    </source>
</evidence>
<feature type="domain" description="Helicase ATP-binding" evidence="8">
    <location>
        <begin position="225"/>
        <end position="501"/>
    </location>
</feature>
<dbReference type="GO" id="GO:0004527">
    <property type="term" value="F:exonuclease activity"/>
    <property type="evidence" value="ECO:0007669"/>
    <property type="project" value="UniProtKB-ARBA"/>
</dbReference>
<comment type="catalytic activity">
    <reaction evidence="6">
        <text>ATP + H2O = ADP + phosphate + H(+)</text>
        <dbReference type="Rhea" id="RHEA:13065"/>
        <dbReference type="ChEBI" id="CHEBI:15377"/>
        <dbReference type="ChEBI" id="CHEBI:15378"/>
        <dbReference type="ChEBI" id="CHEBI:30616"/>
        <dbReference type="ChEBI" id="CHEBI:43474"/>
        <dbReference type="ChEBI" id="CHEBI:456216"/>
        <dbReference type="EC" id="5.6.2.3"/>
    </reaction>
</comment>
<dbReference type="SMART" id="SM00479">
    <property type="entry name" value="EXOIII"/>
    <property type="match status" value="1"/>
</dbReference>
<dbReference type="GO" id="GO:0016887">
    <property type="term" value="F:ATP hydrolysis activity"/>
    <property type="evidence" value="ECO:0007669"/>
    <property type="project" value="RHEA"/>
</dbReference>
<evidence type="ECO:0000256" key="1">
    <source>
        <dbReference type="ARBA" id="ARBA00001966"/>
    </source>
</evidence>
<dbReference type="GO" id="GO:0005524">
    <property type="term" value="F:ATP binding"/>
    <property type="evidence" value="ECO:0007669"/>
    <property type="project" value="UniProtKB-KW"/>
</dbReference>
<proteinExistence type="predicted"/>
<evidence type="ECO:0000256" key="4">
    <source>
        <dbReference type="ARBA" id="ARBA00022840"/>
    </source>
</evidence>
<organism evidence="9 10">
    <name type="scientific">Calidithermus roseus</name>
    <dbReference type="NCBI Taxonomy" id="1644118"/>
    <lineage>
        <taxon>Bacteria</taxon>
        <taxon>Thermotogati</taxon>
        <taxon>Deinococcota</taxon>
        <taxon>Deinococci</taxon>
        <taxon>Thermales</taxon>
        <taxon>Thermaceae</taxon>
        <taxon>Calidithermus</taxon>
    </lineage>
</organism>
<evidence type="ECO:0000256" key="5">
    <source>
        <dbReference type="ARBA" id="ARBA00044969"/>
    </source>
</evidence>
<dbReference type="SMART" id="SM00487">
    <property type="entry name" value="DEXDc"/>
    <property type="match status" value="1"/>
</dbReference>
<dbReference type="Pfam" id="PF00929">
    <property type="entry name" value="RNase_T"/>
    <property type="match status" value="1"/>
</dbReference>
<dbReference type="SUPFAM" id="SSF53098">
    <property type="entry name" value="Ribonuclease H-like"/>
    <property type="match status" value="1"/>
</dbReference>
<keyword evidence="10" id="KW-1185">Reference proteome</keyword>
<dbReference type="InterPro" id="IPR036397">
    <property type="entry name" value="RNaseH_sf"/>
</dbReference>
<dbReference type="InterPro" id="IPR012337">
    <property type="entry name" value="RNaseH-like_sf"/>
</dbReference>
<feature type="region of interest" description="Disordered" evidence="7">
    <location>
        <begin position="477"/>
        <end position="507"/>
    </location>
</feature>
<protein>
    <recommendedName>
        <fullName evidence="5">DNA 5'-3' helicase</fullName>
        <ecNumber evidence="5">5.6.2.3</ecNumber>
    </recommendedName>
</protein>
<dbReference type="GO" id="GO:0043139">
    <property type="term" value="F:5'-3' DNA helicase activity"/>
    <property type="evidence" value="ECO:0007669"/>
    <property type="project" value="UniProtKB-EC"/>
</dbReference>
<dbReference type="PROSITE" id="PS51193">
    <property type="entry name" value="HELICASE_ATP_BIND_2"/>
    <property type="match status" value="1"/>
</dbReference>
<evidence type="ECO:0000313" key="9">
    <source>
        <dbReference type="EMBL" id="RIH86851.1"/>
    </source>
</evidence>
<comment type="caution">
    <text evidence="9">The sequence shown here is derived from an EMBL/GenBank/DDBJ whole genome shotgun (WGS) entry which is preliminary data.</text>
</comment>
<accession>A0A399EX45</accession>
<evidence type="ECO:0000256" key="7">
    <source>
        <dbReference type="SAM" id="MobiDB-lite"/>
    </source>
</evidence>
<reference evidence="9 10" key="1">
    <citation type="submission" date="2018-08" db="EMBL/GenBank/DDBJ databases">
        <title>Meiothermus roseus NBRC 110900 genome sequencing project.</title>
        <authorList>
            <person name="Da Costa M.S."/>
            <person name="Albuquerque L."/>
            <person name="Raposo P."/>
            <person name="Froufe H.J.C."/>
            <person name="Barroso C.S."/>
            <person name="Egas C."/>
        </authorList>
    </citation>
    <scope>NUCLEOTIDE SEQUENCE [LARGE SCALE GENOMIC DNA]</scope>
    <source>
        <strain evidence="9 10">NBRC 110900</strain>
    </source>
</reference>
<dbReference type="Proteomes" id="UP000265341">
    <property type="component" value="Unassembled WGS sequence"/>
</dbReference>
<keyword evidence="4" id="KW-0067">ATP-binding</keyword>
<sequence length="507" mass="57697">MKPYVALDLEATSPDPEEAEILEIATQDAEGRARHWYVATSKPLKADHEVFRFTGIPFDEYEREKVPLERALKEFLNFVGDRPLLGHNLLRYDQPILERALKEVRLDLSLITTAPLDTLRLAHLVFPIPSQGLSGYRLGDLHAHFTDEALKDAHRAQADVEATWRVLAGLVLQKLPDGVARAWRELGLAEGELFADTPGQVKELLTTPALVEPVLYGGRHLSHPSNLGPELLPTRREAQDQMFKEVEAALRDGRRVLLEAPTGTGKTKGYLYPALHRGERTWVATHTKVLQAQALDELKDVGKRGYEVKAALVKSPRDTLCPEALFELFLDVRKEKDEEEEFRAAVGLLLHYAALGGHDLEALPGYWHFSRGFREVRDRVGTNPRRCRVDCPFFHTCAFQRQLNHRKGAQILVTNQAYLLASFLREEEEEQQEEEKNQERPHLVLDEAHHLEDTATEALTFVLDHEELTHRINRLAHPQKDRGLLKDGRRLTELSEEEQDKGDDSPF</sequence>
<dbReference type="InterPro" id="IPR014001">
    <property type="entry name" value="Helicase_ATP-bd"/>
</dbReference>
<evidence type="ECO:0000313" key="10">
    <source>
        <dbReference type="Proteomes" id="UP000265341"/>
    </source>
</evidence>
<keyword evidence="9" id="KW-0347">Helicase</keyword>
<keyword evidence="2" id="KW-0547">Nucleotide-binding</keyword>
<name>A0A399EX45_9DEIN</name>
<dbReference type="OrthoDB" id="9763310at2"/>
<dbReference type="Pfam" id="PF00270">
    <property type="entry name" value="DEAD"/>
    <property type="match status" value="1"/>
</dbReference>
<evidence type="ECO:0000256" key="6">
    <source>
        <dbReference type="ARBA" id="ARBA00048954"/>
    </source>
</evidence>
<dbReference type="RefSeq" id="WP_119277130.1">
    <property type="nucleotide sequence ID" value="NZ_QWLA01000025.1"/>
</dbReference>
<dbReference type="InterPro" id="IPR027417">
    <property type="entry name" value="P-loop_NTPase"/>
</dbReference>
<evidence type="ECO:0000256" key="3">
    <source>
        <dbReference type="ARBA" id="ARBA00022801"/>
    </source>
</evidence>
<dbReference type="InterPro" id="IPR014013">
    <property type="entry name" value="Helic_SF1/SF2_ATP-bd_DinG/Rad3"/>
</dbReference>
<keyword evidence="3 9" id="KW-0378">Hydrolase</keyword>
<dbReference type="InterPro" id="IPR013520">
    <property type="entry name" value="Ribonucl_H"/>
</dbReference>
<dbReference type="Gene3D" id="3.30.420.10">
    <property type="entry name" value="Ribonuclease H-like superfamily/Ribonuclease H"/>
    <property type="match status" value="1"/>
</dbReference>
<dbReference type="EC" id="5.6.2.3" evidence="5"/>
<evidence type="ECO:0000256" key="2">
    <source>
        <dbReference type="ARBA" id="ARBA00022741"/>
    </source>
</evidence>
<gene>
    <name evidence="9" type="primary">dinG</name>
    <name evidence="9" type="ORF">Mrose_01560</name>
</gene>
<comment type="cofactor">
    <cofactor evidence="1">
        <name>[4Fe-4S] cluster</name>
        <dbReference type="ChEBI" id="CHEBI:49883"/>
    </cofactor>
</comment>
<dbReference type="CDD" id="cd06127">
    <property type="entry name" value="DEDDh"/>
    <property type="match status" value="1"/>
</dbReference>
<dbReference type="AlphaFoldDB" id="A0A399EX45"/>
<dbReference type="Gene3D" id="3.40.50.300">
    <property type="entry name" value="P-loop containing nucleotide triphosphate hydrolases"/>
    <property type="match status" value="1"/>
</dbReference>
<dbReference type="GO" id="GO:0003676">
    <property type="term" value="F:nucleic acid binding"/>
    <property type="evidence" value="ECO:0007669"/>
    <property type="project" value="InterPro"/>
</dbReference>
<dbReference type="InterPro" id="IPR011545">
    <property type="entry name" value="DEAD/DEAH_box_helicase_dom"/>
</dbReference>
<dbReference type="PANTHER" id="PTHR11472:SF34">
    <property type="entry name" value="REGULATOR OF TELOMERE ELONGATION HELICASE 1"/>
    <property type="match status" value="1"/>
</dbReference>
<dbReference type="InterPro" id="IPR045028">
    <property type="entry name" value="DinG/Rad3-like"/>
</dbReference>
<dbReference type="PANTHER" id="PTHR11472">
    <property type="entry name" value="DNA REPAIR DEAD HELICASE RAD3/XP-D SUBFAMILY MEMBER"/>
    <property type="match status" value="1"/>
</dbReference>
<dbReference type="SUPFAM" id="SSF52540">
    <property type="entry name" value="P-loop containing nucleoside triphosphate hydrolases"/>
    <property type="match status" value="1"/>
</dbReference>